<dbReference type="PANTHER" id="PTHR30290">
    <property type="entry name" value="PERIPLASMIC BINDING COMPONENT OF ABC TRANSPORTER"/>
    <property type="match status" value="1"/>
</dbReference>
<evidence type="ECO:0000256" key="2">
    <source>
        <dbReference type="ARBA" id="ARBA00022448"/>
    </source>
</evidence>
<accession>A0AAW5JLC8</accession>
<reference evidence="6" key="1">
    <citation type="submission" date="2022-06" db="EMBL/GenBank/DDBJ databases">
        <title>Isolation of gut microbiota from human fecal samples.</title>
        <authorList>
            <person name="Pamer E.G."/>
            <person name="Barat B."/>
            <person name="Waligurski E."/>
            <person name="Medina S."/>
            <person name="Paddock L."/>
            <person name="Mostad J."/>
        </authorList>
    </citation>
    <scope>NUCLEOTIDE SEQUENCE</scope>
    <source>
        <strain evidence="6">DFI.9.91</strain>
    </source>
</reference>
<organism evidence="6 7">
    <name type="scientific">Intestinimonas massiliensis</name>
    <name type="common">ex Afouda et al. 2020</name>
    <dbReference type="NCBI Taxonomy" id="1673721"/>
    <lineage>
        <taxon>Bacteria</taxon>
        <taxon>Bacillati</taxon>
        <taxon>Bacillota</taxon>
        <taxon>Clostridia</taxon>
        <taxon>Eubacteriales</taxon>
        <taxon>Intestinimonas</taxon>
    </lineage>
</organism>
<feature type="signal peptide" evidence="4">
    <location>
        <begin position="1"/>
        <end position="22"/>
    </location>
</feature>
<name>A0AAW5JLC8_9FIRM</name>
<dbReference type="GO" id="GO:0043190">
    <property type="term" value="C:ATP-binding cassette (ABC) transporter complex"/>
    <property type="evidence" value="ECO:0007669"/>
    <property type="project" value="InterPro"/>
</dbReference>
<dbReference type="EMBL" id="JANFYS010000005">
    <property type="protein sequence ID" value="MCQ4769575.1"/>
    <property type="molecule type" value="Genomic_DNA"/>
</dbReference>
<protein>
    <submittedName>
        <fullName evidence="6">ABC transporter substrate-binding protein</fullName>
    </submittedName>
</protein>
<evidence type="ECO:0000256" key="4">
    <source>
        <dbReference type="SAM" id="SignalP"/>
    </source>
</evidence>
<evidence type="ECO:0000313" key="7">
    <source>
        <dbReference type="Proteomes" id="UP001204562"/>
    </source>
</evidence>
<evidence type="ECO:0000256" key="3">
    <source>
        <dbReference type="ARBA" id="ARBA00022729"/>
    </source>
</evidence>
<dbReference type="GO" id="GO:0015833">
    <property type="term" value="P:peptide transport"/>
    <property type="evidence" value="ECO:0007669"/>
    <property type="project" value="TreeGrafter"/>
</dbReference>
<comment type="similarity">
    <text evidence="1">Belongs to the bacterial solute-binding protein 5 family.</text>
</comment>
<dbReference type="InterPro" id="IPR030678">
    <property type="entry name" value="Peptide/Ni-bd"/>
</dbReference>
<comment type="caution">
    <text evidence="6">The sequence shown here is derived from an EMBL/GenBank/DDBJ whole genome shotgun (WGS) entry which is preliminary data.</text>
</comment>
<dbReference type="Gene3D" id="3.90.76.10">
    <property type="entry name" value="Dipeptide-binding Protein, Domain 1"/>
    <property type="match status" value="1"/>
</dbReference>
<dbReference type="PANTHER" id="PTHR30290:SF9">
    <property type="entry name" value="OLIGOPEPTIDE-BINDING PROTEIN APPA"/>
    <property type="match status" value="1"/>
</dbReference>
<dbReference type="Pfam" id="PF00496">
    <property type="entry name" value="SBP_bac_5"/>
    <property type="match status" value="1"/>
</dbReference>
<keyword evidence="3 4" id="KW-0732">Signal</keyword>
<evidence type="ECO:0000313" key="6">
    <source>
        <dbReference type="EMBL" id="MCQ4769575.1"/>
    </source>
</evidence>
<dbReference type="CDD" id="cd00995">
    <property type="entry name" value="PBP2_NikA_DppA_OppA_like"/>
    <property type="match status" value="1"/>
</dbReference>
<sequence length="544" mass="58811">MNNVKKWLSLSLACAMLMGALAGCGGGGAAKQTPSPGASAPVATEPAAPAAQVLKYGIDTWPAGFDPHTISAVAAVRVFGQVYETLIDLNADMTFKPVLAESWETPDDVTYVFHLRQGVKFHNGREMTADDVKFSFERILGTGALGELAGALGNSGSYYGGIQSVEATDPYTVTFTLAAPNAAFMSTLTSFYGAIVCKEVVEENDNSLATIETMCGTGPFKYKDSVVDNYITLEKNADYWQAGEPKLDSITYYLMADEGTRLAALQTGEINITTLSALNLDTVQGNDAIKVISYQSNNYTYLGFNFSNEKLQDKRVRQAMSMAVDRQAIIDYVYNGEATASTFVAPAMGIWVWDAEQESPLYKHDVEAAKKLMEEAGYGENNRLTISMAAGLLDSIRDTAVVLQQQLKEIYVDVEITNLESAEYVDAWGKMSTPESGFDTMCGQNGSGTDPNRAVNFFFGTGSGANVWGYSNPEVDKLCADGIATTDQAERVACYTEAQKIIVDESPNLWFASPMEYFFCASSVEGFEPYAANVNNLRSVSVSG</sequence>
<dbReference type="GO" id="GO:1904680">
    <property type="term" value="F:peptide transmembrane transporter activity"/>
    <property type="evidence" value="ECO:0007669"/>
    <property type="project" value="TreeGrafter"/>
</dbReference>
<feature type="domain" description="Solute-binding protein family 5" evidence="5">
    <location>
        <begin position="95"/>
        <end position="462"/>
    </location>
</feature>
<proteinExistence type="inferred from homology"/>
<dbReference type="InterPro" id="IPR000914">
    <property type="entry name" value="SBP_5_dom"/>
</dbReference>
<keyword evidence="2" id="KW-0813">Transport</keyword>
<dbReference type="GO" id="GO:0042597">
    <property type="term" value="C:periplasmic space"/>
    <property type="evidence" value="ECO:0007669"/>
    <property type="project" value="UniProtKB-ARBA"/>
</dbReference>
<dbReference type="AlphaFoldDB" id="A0AAW5JLC8"/>
<dbReference type="Proteomes" id="UP001204562">
    <property type="component" value="Unassembled WGS sequence"/>
</dbReference>
<evidence type="ECO:0000259" key="5">
    <source>
        <dbReference type="Pfam" id="PF00496"/>
    </source>
</evidence>
<evidence type="ECO:0000256" key="1">
    <source>
        <dbReference type="ARBA" id="ARBA00005695"/>
    </source>
</evidence>
<feature type="chain" id="PRO_5043902175" evidence="4">
    <location>
        <begin position="23"/>
        <end position="544"/>
    </location>
</feature>
<dbReference type="InterPro" id="IPR039424">
    <property type="entry name" value="SBP_5"/>
</dbReference>
<dbReference type="Gene3D" id="3.10.105.10">
    <property type="entry name" value="Dipeptide-binding Protein, Domain 3"/>
    <property type="match status" value="1"/>
</dbReference>
<dbReference type="SUPFAM" id="SSF53850">
    <property type="entry name" value="Periplasmic binding protein-like II"/>
    <property type="match status" value="1"/>
</dbReference>
<gene>
    <name evidence="6" type="ORF">NE579_03710</name>
</gene>
<dbReference type="Gene3D" id="3.40.190.10">
    <property type="entry name" value="Periplasmic binding protein-like II"/>
    <property type="match status" value="1"/>
</dbReference>
<dbReference type="PROSITE" id="PS51257">
    <property type="entry name" value="PROKAR_LIPOPROTEIN"/>
    <property type="match status" value="1"/>
</dbReference>
<dbReference type="PIRSF" id="PIRSF002741">
    <property type="entry name" value="MppA"/>
    <property type="match status" value="1"/>
</dbReference>
<dbReference type="RefSeq" id="WP_256303312.1">
    <property type="nucleotide sequence ID" value="NZ_JANFYS010000005.1"/>
</dbReference>